<name>A0A2G9RGF2_AQUCT</name>
<sequence>MDLGPLNQTQEEKLGYAADSYGYNYLQSENGKRGLDEDVAQQNGQDGTIGAARNTDSSANSNLRSEIEGNTTEPSLFFEEFIQLLAQTENALEGTSETSLQNTQPSPRTGNSVSELWQDLLSLPDINV</sequence>
<dbReference type="EMBL" id="KV939793">
    <property type="protein sequence ID" value="PIO26958.1"/>
    <property type="molecule type" value="Genomic_DNA"/>
</dbReference>
<feature type="region of interest" description="Disordered" evidence="1">
    <location>
        <begin position="27"/>
        <end position="72"/>
    </location>
</feature>
<evidence type="ECO:0000256" key="1">
    <source>
        <dbReference type="SAM" id="MobiDB-lite"/>
    </source>
</evidence>
<gene>
    <name evidence="2" type="ORF">AB205_0087140</name>
</gene>
<proteinExistence type="predicted"/>
<protein>
    <submittedName>
        <fullName evidence="2">Uncharacterized protein</fullName>
    </submittedName>
</protein>
<organism evidence="2">
    <name type="scientific">Aquarana catesbeiana</name>
    <name type="common">American bullfrog</name>
    <name type="synonym">Rana catesbeiana</name>
    <dbReference type="NCBI Taxonomy" id="8400"/>
    <lineage>
        <taxon>Eukaryota</taxon>
        <taxon>Metazoa</taxon>
        <taxon>Chordata</taxon>
        <taxon>Craniata</taxon>
        <taxon>Vertebrata</taxon>
        <taxon>Euteleostomi</taxon>
        <taxon>Amphibia</taxon>
        <taxon>Batrachia</taxon>
        <taxon>Anura</taxon>
        <taxon>Neobatrachia</taxon>
        <taxon>Ranoidea</taxon>
        <taxon>Ranidae</taxon>
        <taxon>Aquarana</taxon>
    </lineage>
</organism>
<accession>A0A2G9RGF2</accession>
<evidence type="ECO:0000313" key="2">
    <source>
        <dbReference type="EMBL" id="PIO26958.1"/>
    </source>
</evidence>
<dbReference type="OrthoDB" id="7458135at2759"/>
<feature type="compositionally biased region" description="Polar residues" evidence="1">
    <location>
        <begin position="88"/>
        <end position="115"/>
    </location>
</feature>
<feature type="region of interest" description="Disordered" evidence="1">
    <location>
        <begin position="88"/>
        <end position="116"/>
    </location>
</feature>
<feature type="non-terminal residue" evidence="2">
    <location>
        <position position="128"/>
    </location>
</feature>
<feature type="compositionally biased region" description="Polar residues" evidence="1">
    <location>
        <begin position="54"/>
        <end position="72"/>
    </location>
</feature>
<dbReference type="AlphaFoldDB" id="A0A2G9RGF2"/>
<reference evidence="2" key="1">
    <citation type="submission" date="2017-08" db="EMBL/GenBank/DDBJ databases">
        <title>Assembly of the North American Bullfrog Genome.</title>
        <authorList>
            <person name="Warren R.L."/>
            <person name="Vandervalk B.P."/>
            <person name="Kucuk E."/>
            <person name="Birol I."/>
            <person name="Helbing C."/>
            <person name="Pandoh P."/>
            <person name="Behsaz B."/>
            <person name="Mohamadi H."/>
            <person name="Chu J."/>
            <person name="Jackman S."/>
            <person name="Hammond S.A."/>
            <person name="Veldhoen N."/>
            <person name="Kirk H."/>
            <person name="Zhao Y."/>
            <person name="Coope R."/>
            <person name="Pleasance S."/>
            <person name="Moore R."/>
            <person name="Holt R."/>
        </authorList>
    </citation>
    <scope>NUCLEOTIDE SEQUENCE</scope>
    <source>
        <strain evidence="2">Bruno</strain>
        <tissue evidence="2">Liver</tissue>
    </source>
</reference>